<name>A0A1F6D6R5_HANXR</name>
<evidence type="ECO:0000259" key="1">
    <source>
        <dbReference type="Pfam" id="PF00248"/>
    </source>
</evidence>
<evidence type="ECO:0000313" key="2">
    <source>
        <dbReference type="EMBL" id="OGG57020.1"/>
    </source>
</evidence>
<feature type="domain" description="NADP-dependent oxidoreductase" evidence="1">
    <location>
        <begin position="17"/>
        <end position="215"/>
    </location>
</feature>
<dbReference type="Pfam" id="PF00248">
    <property type="entry name" value="Aldo_ket_red"/>
    <property type="match status" value="1"/>
</dbReference>
<dbReference type="InterPro" id="IPR036812">
    <property type="entry name" value="NAD(P)_OxRdtase_dom_sf"/>
</dbReference>
<feature type="non-terminal residue" evidence="2">
    <location>
        <position position="220"/>
    </location>
</feature>
<accession>A0A1F6D6R5</accession>
<dbReference type="EMBL" id="MFKF01000018">
    <property type="protein sequence ID" value="OGG57020.1"/>
    <property type="molecule type" value="Genomic_DNA"/>
</dbReference>
<dbReference type="InterPro" id="IPR023210">
    <property type="entry name" value="NADP_OxRdtase_dom"/>
</dbReference>
<dbReference type="Proteomes" id="UP000178606">
    <property type="component" value="Unassembled WGS sequence"/>
</dbReference>
<dbReference type="PANTHER" id="PTHR43312">
    <property type="entry name" value="D-THREO-ALDOSE 1-DEHYDROGENASE"/>
    <property type="match status" value="1"/>
</dbReference>
<comment type="caution">
    <text evidence="2">The sequence shown here is derived from an EMBL/GenBank/DDBJ whole genome shotgun (WGS) entry which is preliminary data.</text>
</comment>
<dbReference type="Gene3D" id="3.20.20.100">
    <property type="entry name" value="NADP-dependent oxidoreductase domain"/>
    <property type="match status" value="1"/>
</dbReference>
<organism evidence="2 3">
    <name type="scientific">Handelsmanbacteria sp. (strain RIFCSPLOWO2_12_FULL_64_10)</name>
    <dbReference type="NCBI Taxonomy" id="1817868"/>
    <lineage>
        <taxon>Bacteria</taxon>
        <taxon>Candidatus Handelsmaniibacteriota</taxon>
    </lineage>
</organism>
<dbReference type="InterPro" id="IPR053135">
    <property type="entry name" value="AKR2_Oxidoreductase"/>
</dbReference>
<dbReference type="SUPFAM" id="SSF51430">
    <property type="entry name" value="NAD(P)-linked oxidoreductase"/>
    <property type="match status" value="1"/>
</dbReference>
<sequence length="220" mass="23711">MEYRILGKTGLKVSSVGVGCWQMGGLVGDSGWTGTTDEESIATVHRAEALGVNLLDTAEGYGRGHSEEVLGKALKGRRDRFVIATKVRPLTDDPDEAKARARITEACEGSLRRLQTDHIDVYQLHAIPHEGTMPAVMDTLASLKRQGKVRWFGISTNDTAAIRKLLALGDLATLQVGYNLLSRSGEEALRLAKTENLGVLIRVPLASGALSGKYFNAAPQ</sequence>
<dbReference type="PANTHER" id="PTHR43312:SF1">
    <property type="entry name" value="NADP-DEPENDENT OXIDOREDUCTASE DOMAIN-CONTAINING PROTEIN"/>
    <property type="match status" value="1"/>
</dbReference>
<reference evidence="2 3" key="1">
    <citation type="journal article" date="2016" name="Nat. Commun.">
        <title>Thousands of microbial genomes shed light on interconnected biogeochemical processes in an aquifer system.</title>
        <authorList>
            <person name="Anantharaman K."/>
            <person name="Brown C.T."/>
            <person name="Hug L.A."/>
            <person name="Sharon I."/>
            <person name="Castelle C.J."/>
            <person name="Probst A.J."/>
            <person name="Thomas B.C."/>
            <person name="Singh A."/>
            <person name="Wilkins M.J."/>
            <person name="Karaoz U."/>
            <person name="Brodie E.L."/>
            <person name="Williams K.H."/>
            <person name="Hubbard S.S."/>
            <person name="Banfield J.F."/>
        </authorList>
    </citation>
    <scope>NUCLEOTIDE SEQUENCE [LARGE SCALE GENOMIC DNA]</scope>
    <source>
        <strain evidence="3">RIFCSPLOWO2_12_FULL_64_10</strain>
    </source>
</reference>
<dbReference type="AlphaFoldDB" id="A0A1F6D6R5"/>
<protein>
    <recommendedName>
        <fullName evidence="1">NADP-dependent oxidoreductase domain-containing protein</fullName>
    </recommendedName>
</protein>
<proteinExistence type="predicted"/>
<dbReference type="CDD" id="cd19086">
    <property type="entry name" value="AKR_AKR11C1"/>
    <property type="match status" value="1"/>
</dbReference>
<evidence type="ECO:0000313" key="3">
    <source>
        <dbReference type="Proteomes" id="UP000178606"/>
    </source>
</evidence>
<gene>
    <name evidence="2" type="ORF">A3F84_12955</name>
</gene>